<proteinExistence type="predicted"/>
<dbReference type="SUPFAM" id="SSF158682">
    <property type="entry name" value="TerB-like"/>
    <property type="match status" value="1"/>
</dbReference>
<keyword evidence="3" id="KW-1185">Reference proteome</keyword>
<dbReference type="CDD" id="cd07313">
    <property type="entry name" value="terB_like_2"/>
    <property type="match status" value="1"/>
</dbReference>
<dbReference type="Pfam" id="PF05099">
    <property type="entry name" value="TerB"/>
    <property type="match status" value="1"/>
</dbReference>
<dbReference type="AlphaFoldDB" id="A0A1B4XFY1"/>
<dbReference type="Gene3D" id="1.10.3680.10">
    <property type="entry name" value="TerB-like"/>
    <property type="match status" value="1"/>
</dbReference>
<reference evidence="2 3" key="1">
    <citation type="submission" date="2015-05" db="EMBL/GenBank/DDBJ databases">
        <title>Complete genome sequence of a sulfur-oxidizing gammaproteobacterium strain HA5.</title>
        <authorList>
            <person name="Miura A."/>
            <person name="Kojima H."/>
            <person name="Fukui M."/>
        </authorList>
    </citation>
    <scope>NUCLEOTIDE SEQUENCE [LARGE SCALE GENOMIC DNA]</scope>
    <source>
        <strain evidence="2 3">HA5</strain>
    </source>
</reference>
<evidence type="ECO:0000313" key="2">
    <source>
        <dbReference type="EMBL" id="BAV33726.1"/>
    </source>
</evidence>
<gene>
    <name evidence="2" type="ORF">SCL_1415</name>
</gene>
<evidence type="ECO:0000313" key="3">
    <source>
        <dbReference type="Proteomes" id="UP000243180"/>
    </source>
</evidence>
<sequence length="157" mass="18122">MLQTIKHFFDRHLIPGALEEGRSDGHAVQVATAALLFEVMRTDREIKDVERHAMTAAIRKNFRLTAEETATLTRLAEEQAEQATDYYQFTALINKHYTAAQKEQIIEHMWQVASADHEIDRFERTLVHKIADLLHVPRPAQIAARERARHSAREQTN</sequence>
<dbReference type="KEGG" id="slim:SCL_1415"/>
<dbReference type="Proteomes" id="UP000243180">
    <property type="component" value="Chromosome"/>
</dbReference>
<accession>A0A1B4XFY1</accession>
<name>A0A1B4XFY1_9GAMM</name>
<dbReference type="InterPro" id="IPR007791">
    <property type="entry name" value="DjlA_N"/>
</dbReference>
<protein>
    <recommendedName>
        <fullName evidence="1">Co-chaperone DjlA N-terminal domain-containing protein</fullName>
    </recommendedName>
</protein>
<feature type="domain" description="Co-chaperone DjlA N-terminal" evidence="1">
    <location>
        <begin position="30"/>
        <end position="145"/>
    </location>
</feature>
<dbReference type="RefSeq" id="WP_096360550.1">
    <property type="nucleotide sequence ID" value="NZ_AP014879.1"/>
</dbReference>
<dbReference type="EMBL" id="AP014879">
    <property type="protein sequence ID" value="BAV33726.1"/>
    <property type="molecule type" value="Genomic_DNA"/>
</dbReference>
<organism evidence="2 3">
    <name type="scientific">Sulfuricaulis limicola</name>
    <dbReference type="NCBI Taxonomy" id="1620215"/>
    <lineage>
        <taxon>Bacteria</taxon>
        <taxon>Pseudomonadati</taxon>
        <taxon>Pseudomonadota</taxon>
        <taxon>Gammaproteobacteria</taxon>
        <taxon>Acidiferrobacterales</taxon>
        <taxon>Acidiferrobacteraceae</taxon>
        <taxon>Sulfuricaulis</taxon>
    </lineage>
</organism>
<dbReference type="OrthoDB" id="5294347at2"/>
<dbReference type="InParanoid" id="A0A1B4XFY1"/>
<evidence type="ECO:0000259" key="1">
    <source>
        <dbReference type="Pfam" id="PF05099"/>
    </source>
</evidence>
<dbReference type="InterPro" id="IPR029024">
    <property type="entry name" value="TerB-like"/>
</dbReference>